<dbReference type="Proteomes" id="UP001521222">
    <property type="component" value="Unassembled WGS sequence"/>
</dbReference>
<protein>
    <submittedName>
        <fullName evidence="1">Uncharacterized protein</fullName>
    </submittedName>
</protein>
<accession>A0ABR3RN27</accession>
<keyword evidence="2" id="KW-1185">Reference proteome</keyword>
<comment type="caution">
    <text evidence="1">The sequence shown here is derived from an EMBL/GenBank/DDBJ whole genome shotgun (WGS) entry which is preliminary data.</text>
</comment>
<name>A0ABR3RN27_9PLEO</name>
<sequence length="65" mass="7209">MVTVTDQDSSKKFKLSLSGNDPLTAWQHIAAAYPSRIRNKKEMVALQGNINTPAKANVRPQPMNE</sequence>
<evidence type="ECO:0000313" key="2">
    <source>
        <dbReference type="Proteomes" id="UP001521222"/>
    </source>
</evidence>
<reference evidence="1 2" key="1">
    <citation type="submission" date="2024-02" db="EMBL/GenBank/DDBJ databases">
        <title>De novo assembly and annotation of 12 fungi associated with fruit tree decline syndrome in Ontario, Canada.</title>
        <authorList>
            <person name="Sulman M."/>
            <person name="Ellouze W."/>
            <person name="Ilyukhin E."/>
        </authorList>
    </citation>
    <scope>NUCLEOTIDE SEQUENCE [LARGE SCALE GENOMIC DNA]</scope>
    <source>
        <strain evidence="1 2">M97-236</strain>
    </source>
</reference>
<evidence type="ECO:0000313" key="1">
    <source>
        <dbReference type="EMBL" id="KAL1605852.1"/>
    </source>
</evidence>
<proteinExistence type="predicted"/>
<dbReference type="EMBL" id="JAKIXB020000008">
    <property type="protein sequence ID" value="KAL1605852.1"/>
    <property type="molecule type" value="Genomic_DNA"/>
</dbReference>
<organism evidence="1 2">
    <name type="scientific">Nothophoma quercina</name>
    <dbReference type="NCBI Taxonomy" id="749835"/>
    <lineage>
        <taxon>Eukaryota</taxon>
        <taxon>Fungi</taxon>
        <taxon>Dikarya</taxon>
        <taxon>Ascomycota</taxon>
        <taxon>Pezizomycotina</taxon>
        <taxon>Dothideomycetes</taxon>
        <taxon>Pleosporomycetidae</taxon>
        <taxon>Pleosporales</taxon>
        <taxon>Pleosporineae</taxon>
        <taxon>Didymellaceae</taxon>
        <taxon>Nothophoma</taxon>
    </lineage>
</organism>
<gene>
    <name evidence="1" type="ORF">SLS59_002971</name>
</gene>